<dbReference type="Pfam" id="PF00176">
    <property type="entry name" value="SNF2-rel_dom"/>
    <property type="match status" value="1"/>
</dbReference>
<dbReference type="SMART" id="SM00487">
    <property type="entry name" value="DEXDc"/>
    <property type="match status" value="1"/>
</dbReference>
<dbReference type="OrthoDB" id="423559at2759"/>
<proteinExistence type="predicted"/>
<keyword evidence="3" id="KW-0067">ATP-binding</keyword>
<dbReference type="GeneID" id="115621421"/>
<dbReference type="PROSITE" id="PS51194">
    <property type="entry name" value="HELICASE_CTER"/>
    <property type="match status" value="1"/>
</dbReference>
<dbReference type="GO" id="GO:0005524">
    <property type="term" value="F:ATP binding"/>
    <property type="evidence" value="ECO:0007669"/>
    <property type="project" value="UniProtKB-KW"/>
</dbReference>
<evidence type="ECO:0000259" key="5">
    <source>
        <dbReference type="PROSITE" id="PS51194"/>
    </source>
</evidence>
<dbReference type="InterPro" id="IPR000330">
    <property type="entry name" value="SNF2_N"/>
</dbReference>
<dbReference type="InterPro" id="IPR014001">
    <property type="entry name" value="Helicase_ATP-bd"/>
</dbReference>
<organism evidence="6 7">
    <name type="scientific">Drosophila lebanonensis</name>
    <name type="common">Fruit fly</name>
    <name type="synonym">Scaptodrosophila lebanonensis</name>
    <dbReference type="NCBI Taxonomy" id="7225"/>
    <lineage>
        <taxon>Eukaryota</taxon>
        <taxon>Metazoa</taxon>
        <taxon>Ecdysozoa</taxon>
        <taxon>Arthropoda</taxon>
        <taxon>Hexapoda</taxon>
        <taxon>Insecta</taxon>
        <taxon>Pterygota</taxon>
        <taxon>Neoptera</taxon>
        <taxon>Endopterygota</taxon>
        <taxon>Diptera</taxon>
        <taxon>Brachycera</taxon>
        <taxon>Muscomorpha</taxon>
        <taxon>Ephydroidea</taxon>
        <taxon>Drosophilidae</taxon>
        <taxon>Scaptodrosophila</taxon>
    </lineage>
</organism>
<keyword evidence="2" id="KW-0378">Hydrolase</keyword>
<dbReference type="InterPro" id="IPR038718">
    <property type="entry name" value="SNF2-like_sf"/>
</dbReference>
<dbReference type="PANTHER" id="PTHR45626:SF50">
    <property type="entry name" value="TRANSCRIPTION TERMINATION FACTOR 2"/>
    <property type="match status" value="1"/>
</dbReference>
<evidence type="ECO:0000313" key="7">
    <source>
        <dbReference type="RefSeq" id="XP_030370933.1"/>
    </source>
</evidence>
<keyword evidence="6" id="KW-1185">Reference proteome</keyword>
<keyword evidence="1" id="KW-0547">Nucleotide-binding</keyword>
<dbReference type="PANTHER" id="PTHR45626">
    <property type="entry name" value="TRANSCRIPTION TERMINATION FACTOR 2-RELATED"/>
    <property type="match status" value="1"/>
</dbReference>
<dbReference type="AlphaFoldDB" id="A0A6J2T738"/>
<sequence length="536" mass="61514">MDLPSLENVSDANLSGLKVPLMDLPSLENVSDADLSGIKVPLMDHQKTALAWMKRREEQKPHGGILADDMGLGKTISAISLVLASKNRNTNTFNGVTLVICPASLLRQWECEVKSKVSHEKLNIFVHHGRNRGRPEVLCTFDIVITTYGIAMREYKHSGNLFGVKWKRIILDEAHLVRNSKTITCEAVCELRSNYRWALTGTPIQNEKLDLYALIKFLHYTPYGNLAEWKKRIENNKTDGQQKLKRLLEPLMLRRTKDQLKDIDKNRVPNKFYKPIMFELDAEEEEVYDKIDRFKKYILNEEINIDGEYYKMHEKFKDMEKGNAKHVLLLRLQQICCLPGLIVEMLDESDDEEENTGSVVPCIENNLERQSSKMLKLMKTLAPIMNKSRDKVIIVSKWKSALNILSNHLQKAKWPTLSLNGSTKLKDRRSIVNKFNDPENPNRILLLSLKAGGLGLNLVGASHMLFFDIHWNPQLDLQAEGRIYRIGQKKDVIIHKFMCSNTIEESIFKVQKRKLEIAEGVLTVSNDIDTIEDILL</sequence>
<dbReference type="SUPFAM" id="SSF52540">
    <property type="entry name" value="P-loop containing nucleoside triphosphate hydrolases"/>
    <property type="match status" value="2"/>
</dbReference>
<dbReference type="GO" id="GO:0008094">
    <property type="term" value="F:ATP-dependent activity, acting on DNA"/>
    <property type="evidence" value="ECO:0007669"/>
    <property type="project" value="TreeGrafter"/>
</dbReference>
<evidence type="ECO:0000259" key="4">
    <source>
        <dbReference type="PROSITE" id="PS51192"/>
    </source>
</evidence>
<dbReference type="RefSeq" id="XP_030370933.1">
    <property type="nucleotide sequence ID" value="XM_030515073.1"/>
</dbReference>
<evidence type="ECO:0000256" key="2">
    <source>
        <dbReference type="ARBA" id="ARBA00022801"/>
    </source>
</evidence>
<reference evidence="7" key="1">
    <citation type="submission" date="2025-08" db="UniProtKB">
        <authorList>
            <consortium name="RefSeq"/>
        </authorList>
    </citation>
    <scope>IDENTIFICATION</scope>
    <source>
        <strain evidence="7">11010-0011.00</strain>
        <tissue evidence="7">Whole body</tissue>
    </source>
</reference>
<evidence type="ECO:0000256" key="3">
    <source>
        <dbReference type="ARBA" id="ARBA00022840"/>
    </source>
</evidence>
<protein>
    <submittedName>
        <fullName evidence="7">Transcription termination factor 2-like</fullName>
    </submittedName>
</protein>
<dbReference type="Gene3D" id="3.40.50.10810">
    <property type="entry name" value="Tandem AAA-ATPase domain"/>
    <property type="match status" value="1"/>
</dbReference>
<feature type="domain" description="Helicase ATP-binding" evidence="4">
    <location>
        <begin position="55"/>
        <end position="221"/>
    </location>
</feature>
<dbReference type="Proteomes" id="UP000504634">
    <property type="component" value="Unplaced"/>
</dbReference>
<dbReference type="InterPro" id="IPR001650">
    <property type="entry name" value="Helicase_C-like"/>
</dbReference>
<dbReference type="InterPro" id="IPR027417">
    <property type="entry name" value="P-loop_NTPase"/>
</dbReference>
<dbReference type="GO" id="GO:0005634">
    <property type="term" value="C:nucleus"/>
    <property type="evidence" value="ECO:0007669"/>
    <property type="project" value="TreeGrafter"/>
</dbReference>
<dbReference type="GO" id="GO:0016787">
    <property type="term" value="F:hydrolase activity"/>
    <property type="evidence" value="ECO:0007669"/>
    <property type="project" value="UniProtKB-KW"/>
</dbReference>
<dbReference type="Gene3D" id="3.40.50.300">
    <property type="entry name" value="P-loop containing nucleotide triphosphate hydrolases"/>
    <property type="match status" value="1"/>
</dbReference>
<dbReference type="InterPro" id="IPR049730">
    <property type="entry name" value="SNF2/RAD54-like_C"/>
</dbReference>
<dbReference type="GO" id="GO:0006281">
    <property type="term" value="P:DNA repair"/>
    <property type="evidence" value="ECO:0007669"/>
    <property type="project" value="TreeGrafter"/>
</dbReference>
<name>A0A6J2T738_DROLE</name>
<dbReference type="SMART" id="SM00490">
    <property type="entry name" value="HELICc"/>
    <property type="match status" value="1"/>
</dbReference>
<accession>A0A6J2T738</accession>
<dbReference type="InterPro" id="IPR050628">
    <property type="entry name" value="SNF2_RAD54_helicase_TF"/>
</dbReference>
<feature type="domain" description="Helicase C-terminal" evidence="5">
    <location>
        <begin position="380"/>
        <end position="529"/>
    </location>
</feature>
<evidence type="ECO:0000256" key="1">
    <source>
        <dbReference type="ARBA" id="ARBA00022741"/>
    </source>
</evidence>
<dbReference type="Pfam" id="PF00271">
    <property type="entry name" value="Helicase_C"/>
    <property type="match status" value="1"/>
</dbReference>
<dbReference type="CDD" id="cd18793">
    <property type="entry name" value="SF2_C_SNF"/>
    <property type="match status" value="1"/>
</dbReference>
<evidence type="ECO:0000313" key="6">
    <source>
        <dbReference type="Proteomes" id="UP000504634"/>
    </source>
</evidence>
<gene>
    <name evidence="7" type="primary">LOC115621421</name>
</gene>
<dbReference type="PROSITE" id="PS51192">
    <property type="entry name" value="HELICASE_ATP_BIND_1"/>
    <property type="match status" value="1"/>
</dbReference>